<organism evidence="1">
    <name type="scientific">marine sediment metagenome</name>
    <dbReference type="NCBI Taxonomy" id="412755"/>
    <lineage>
        <taxon>unclassified sequences</taxon>
        <taxon>metagenomes</taxon>
        <taxon>ecological metagenomes</taxon>
    </lineage>
</organism>
<evidence type="ECO:0000313" key="1">
    <source>
        <dbReference type="EMBL" id="GAH06700.1"/>
    </source>
</evidence>
<dbReference type="EMBL" id="BART01034669">
    <property type="protein sequence ID" value="GAH06700.1"/>
    <property type="molecule type" value="Genomic_DNA"/>
</dbReference>
<dbReference type="AlphaFoldDB" id="X1DEE5"/>
<gene>
    <name evidence="1" type="ORF">S01H4_59177</name>
</gene>
<accession>X1DEE5</accession>
<protein>
    <submittedName>
        <fullName evidence="1">Uncharacterized protein</fullName>
    </submittedName>
</protein>
<feature type="non-terminal residue" evidence="1">
    <location>
        <position position="1"/>
    </location>
</feature>
<sequence>GFANMVWMLGWMAMMGAGADWLKDFALGRAFDLKDSVVDTLARVGLFSKYEIDATARRKPSEMFQAKTAIPMKWQDALARDIINTVKKKDRGFELWRSVPIVGELYYWWFGRGRERVEEEIKKTARKEKRELTGAFAPGKLSKFELRQIRKEITYKADQKKYPNQPDRWRPHKGKIEQLRKLDKGLK</sequence>
<name>X1DEE5_9ZZZZ</name>
<reference evidence="1" key="1">
    <citation type="journal article" date="2014" name="Front. Microbiol.">
        <title>High frequency of phylogenetically diverse reductive dehalogenase-homologous genes in deep subseafloor sedimentary metagenomes.</title>
        <authorList>
            <person name="Kawai M."/>
            <person name="Futagami T."/>
            <person name="Toyoda A."/>
            <person name="Takaki Y."/>
            <person name="Nishi S."/>
            <person name="Hori S."/>
            <person name="Arai W."/>
            <person name="Tsubouchi T."/>
            <person name="Morono Y."/>
            <person name="Uchiyama I."/>
            <person name="Ito T."/>
            <person name="Fujiyama A."/>
            <person name="Inagaki F."/>
            <person name="Takami H."/>
        </authorList>
    </citation>
    <scope>NUCLEOTIDE SEQUENCE</scope>
    <source>
        <strain evidence="1">Expedition CK06-06</strain>
    </source>
</reference>
<comment type="caution">
    <text evidence="1">The sequence shown here is derived from an EMBL/GenBank/DDBJ whole genome shotgun (WGS) entry which is preliminary data.</text>
</comment>
<proteinExistence type="predicted"/>